<dbReference type="EMBL" id="ML978992">
    <property type="protein sequence ID" value="KAF1924536.1"/>
    <property type="molecule type" value="Genomic_DNA"/>
</dbReference>
<dbReference type="RefSeq" id="XP_033444789.1">
    <property type="nucleotide sequence ID" value="XM_033593828.1"/>
</dbReference>
<name>A0A6A5RD88_9PLEO</name>
<protein>
    <submittedName>
        <fullName evidence="2">Uncharacterized protein</fullName>
    </submittedName>
</protein>
<evidence type="ECO:0000313" key="3">
    <source>
        <dbReference type="Proteomes" id="UP000800082"/>
    </source>
</evidence>
<proteinExistence type="predicted"/>
<gene>
    <name evidence="2" type="ORF">M421DRAFT_424672</name>
</gene>
<sequence length="190" mass="20973">MRRAVSPEIAQGISRPSTNHSAPGPQRCLPSHPQDNSSAFPARWTRRHPQLLDAGHSALQSHSVANIHLVSFVQQFAFSILRDQQLQGSGFGSRPRACSPPPHIPYNPPRASLLLEPEFRPVLLRSGCSAGPRASLRPRRGRQLAVASHDYPSQALEALRNVVIATDHLTRPLLNSALRPRTLWSPRHIS</sequence>
<organism evidence="2 3">
    <name type="scientific">Didymella exigua CBS 183.55</name>
    <dbReference type="NCBI Taxonomy" id="1150837"/>
    <lineage>
        <taxon>Eukaryota</taxon>
        <taxon>Fungi</taxon>
        <taxon>Dikarya</taxon>
        <taxon>Ascomycota</taxon>
        <taxon>Pezizomycotina</taxon>
        <taxon>Dothideomycetes</taxon>
        <taxon>Pleosporomycetidae</taxon>
        <taxon>Pleosporales</taxon>
        <taxon>Pleosporineae</taxon>
        <taxon>Didymellaceae</taxon>
        <taxon>Didymella</taxon>
    </lineage>
</organism>
<dbReference type="GeneID" id="54351496"/>
<dbReference type="Proteomes" id="UP000800082">
    <property type="component" value="Unassembled WGS sequence"/>
</dbReference>
<reference evidence="2" key="1">
    <citation type="journal article" date="2020" name="Stud. Mycol.">
        <title>101 Dothideomycetes genomes: a test case for predicting lifestyles and emergence of pathogens.</title>
        <authorList>
            <person name="Haridas S."/>
            <person name="Albert R."/>
            <person name="Binder M."/>
            <person name="Bloem J."/>
            <person name="Labutti K."/>
            <person name="Salamov A."/>
            <person name="Andreopoulos B."/>
            <person name="Baker S."/>
            <person name="Barry K."/>
            <person name="Bills G."/>
            <person name="Bluhm B."/>
            <person name="Cannon C."/>
            <person name="Castanera R."/>
            <person name="Culley D."/>
            <person name="Daum C."/>
            <person name="Ezra D."/>
            <person name="Gonzalez J."/>
            <person name="Henrissat B."/>
            <person name="Kuo A."/>
            <person name="Liang C."/>
            <person name="Lipzen A."/>
            <person name="Lutzoni F."/>
            <person name="Magnuson J."/>
            <person name="Mondo S."/>
            <person name="Nolan M."/>
            <person name="Ohm R."/>
            <person name="Pangilinan J."/>
            <person name="Park H.-J."/>
            <person name="Ramirez L."/>
            <person name="Alfaro M."/>
            <person name="Sun H."/>
            <person name="Tritt A."/>
            <person name="Yoshinaga Y."/>
            <person name="Zwiers L.-H."/>
            <person name="Turgeon B."/>
            <person name="Goodwin S."/>
            <person name="Spatafora J."/>
            <person name="Crous P."/>
            <person name="Grigoriev I."/>
        </authorList>
    </citation>
    <scope>NUCLEOTIDE SEQUENCE</scope>
    <source>
        <strain evidence="2">CBS 183.55</strain>
    </source>
</reference>
<keyword evidence="3" id="KW-1185">Reference proteome</keyword>
<evidence type="ECO:0000256" key="1">
    <source>
        <dbReference type="SAM" id="MobiDB-lite"/>
    </source>
</evidence>
<feature type="region of interest" description="Disordered" evidence="1">
    <location>
        <begin position="1"/>
        <end position="40"/>
    </location>
</feature>
<evidence type="ECO:0000313" key="2">
    <source>
        <dbReference type="EMBL" id="KAF1924536.1"/>
    </source>
</evidence>
<dbReference type="AlphaFoldDB" id="A0A6A5RD88"/>
<accession>A0A6A5RD88</accession>